<accession>G0WEE6</accession>
<organism evidence="2 3">
    <name type="scientific">Naumovozyma dairenensis (strain ATCC 10597 / BCRC 20456 / CBS 421 / NBRC 0211 / NRRL Y-12639)</name>
    <name type="common">Saccharomyces dairenensis</name>
    <dbReference type="NCBI Taxonomy" id="1071378"/>
    <lineage>
        <taxon>Eukaryota</taxon>
        <taxon>Fungi</taxon>
        <taxon>Dikarya</taxon>
        <taxon>Ascomycota</taxon>
        <taxon>Saccharomycotina</taxon>
        <taxon>Saccharomycetes</taxon>
        <taxon>Saccharomycetales</taxon>
        <taxon>Saccharomycetaceae</taxon>
        <taxon>Naumovozyma</taxon>
    </lineage>
</organism>
<dbReference type="PANTHER" id="PTHR12277">
    <property type="entry name" value="ALPHA/BETA HYDROLASE DOMAIN-CONTAINING PROTEIN"/>
    <property type="match status" value="1"/>
</dbReference>
<sequence>MILEGIAITTSASLLLLYLCQNKLLYPSWINKYRNVDALLSQEYDLPYTREMLTTDDNIQIEAYNLKNENGNSISTILILSPNAADIRLSLLIMDVFYNQMNTSVFIYSYRGYGISQGQPTEEGLKKDADCVIEYLKNDPFYKTKKLILYGRSLGGANAIYIASKYHNFVKGIILENTFLTVRKIIPYILPVSKYFSFFCKDIWNSERDIVQIDQDVPFLFLSGLKDKIVPPSQMKRLYDLCPSRYRELFEFNEGGHNDTIIQDGYWEIIEEFLKKYKMIDNEVKIEAMAPHL</sequence>
<dbReference type="GO" id="GO:0016020">
    <property type="term" value="C:membrane"/>
    <property type="evidence" value="ECO:0007669"/>
    <property type="project" value="TreeGrafter"/>
</dbReference>
<evidence type="ECO:0000259" key="1">
    <source>
        <dbReference type="Pfam" id="PF12146"/>
    </source>
</evidence>
<keyword evidence="3" id="KW-1185">Reference proteome</keyword>
<reference evidence="2 3" key="1">
    <citation type="journal article" date="2011" name="Proc. Natl. Acad. Sci. U.S.A.">
        <title>Evolutionary erosion of yeast sex chromosomes by mating-type switching accidents.</title>
        <authorList>
            <person name="Gordon J.L."/>
            <person name="Armisen D."/>
            <person name="Proux-Wera E."/>
            <person name="Oheigeartaigh S.S."/>
            <person name="Byrne K.P."/>
            <person name="Wolfe K.H."/>
        </authorList>
    </citation>
    <scope>NUCLEOTIDE SEQUENCE [LARGE SCALE GENOMIC DNA]</scope>
    <source>
        <strain evidence="3">ATCC 10597 / BCRC 20456 / CBS 421 / NBRC 0211 / NRRL Y-12639</strain>
    </source>
</reference>
<dbReference type="EMBL" id="HE580273">
    <property type="protein sequence ID" value="CCD26157.2"/>
    <property type="molecule type" value="Genomic_DNA"/>
</dbReference>
<protein>
    <recommendedName>
        <fullName evidence="1">Serine aminopeptidase S33 domain-containing protein</fullName>
    </recommendedName>
</protein>
<dbReference type="STRING" id="1071378.G0WEE6"/>
<dbReference type="eggNOG" id="KOG4391">
    <property type="taxonomic scope" value="Eukaryota"/>
</dbReference>
<proteinExistence type="predicted"/>
<dbReference type="GO" id="GO:0008474">
    <property type="term" value="F:palmitoyl-(protein) hydrolase activity"/>
    <property type="evidence" value="ECO:0007669"/>
    <property type="project" value="TreeGrafter"/>
</dbReference>
<dbReference type="MEROPS" id="S09.A35"/>
<dbReference type="GeneID" id="11495702"/>
<dbReference type="OrthoDB" id="10249433at2759"/>
<dbReference type="Gene3D" id="3.40.50.1820">
    <property type="entry name" value="alpha/beta hydrolase"/>
    <property type="match status" value="1"/>
</dbReference>
<dbReference type="SUPFAM" id="SSF53474">
    <property type="entry name" value="alpha/beta-Hydrolases"/>
    <property type="match status" value="1"/>
</dbReference>
<dbReference type="Pfam" id="PF12146">
    <property type="entry name" value="Hydrolase_4"/>
    <property type="match status" value="1"/>
</dbReference>
<name>G0WEE6_NAUDC</name>
<dbReference type="InterPro" id="IPR022742">
    <property type="entry name" value="Hydrolase_4"/>
</dbReference>
<gene>
    <name evidence="2" type="primary">NDAI0G03800</name>
    <name evidence="2" type="ordered locus">NDAI_0G03800</name>
</gene>
<dbReference type="HOGENOM" id="CLU_029375_2_0_1"/>
<dbReference type="PANTHER" id="PTHR12277:SF81">
    <property type="entry name" value="PROTEIN ABHD13"/>
    <property type="match status" value="1"/>
</dbReference>
<dbReference type="Proteomes" id="UP000000689">
    <property type="component" value="Chromosome 7"/>
</dbReference>
<feature type="domain" description="Serine aminopeptidase S33" evidence="1">
    <location>
        <begin position="100"/>
        <end position="189"/>
    </location>
</feature>
<dbReference type="InterPro" id="IPR029058">
    <property type="entry name" value="AB_hydrolase_fold"/>
</dbReference>
<evidence type="ECO:0000313" key="2">
    <source>
        <dbReference type="EMBL" id="CCD26157.2"/>
    </source>
</evidence>
<dbReference type="OMA" id="WLPEQGY"/>
<evidence type="ECO:0000313" key="3">
    <source>
        <dbReference type="Proteomes" id="UP000000689"/>
    </source>
</evidence>
<dbReference type="KEGG" id="ndi:NDAI_0G03800"/>
<dbReference type="RefSeq" id="XP_003671400.2">
    <property type="nucleotide sequence ID" value="XM_003671352.2"/>
</dbReference>
<dbReference type="AlphaFoldDB" id="G0WEE6"/>